<dbReference type="NCBIfam" id="TIGR01536">
    <property type="entry name" value="asn_synth_AEB"/>
    <property type="match status" value="1"/>
</dbReference>
<evidence type="ECO:0000256" key="3">
    <source>
        <dbReference type="ARBA" id="ARBA00012737"/>
    </source>
</evidence>
<keyword evidence="13" id="KW-0436">Ligase</keyword>
<dbReference type="PANTHER" id="PTHR43284">
    <property type="entry name" value="ASPARAGINE SYNTHETASE (GLUTAMINE-HYDROLYZING)"/>
    <property type="match status" value="1"/>
</dbReference>
<dbReference type="Gene3D" id="3.60.20.10">
    <property type="entry name" value="Glutamine Phosphoribosylpyrophosphate, subunit 1, domain 1"/>
    <property type="match status" value="1"/>
</dbReference>
<dbReference type="Pfam" id="PF13537">
    <property type="entry name" value="GATase_7"/>
    <property type="match status" value="1"/>
</dbReference>
<keyword evidence="6 9" id="KW-0061">Asparagine biosynthesis</keyword>
<evidence type="ECO:0000313" key="14">
    <source>
        <dbReference type="Proteomes" id="UP000595636"/>
    </source>
</evidence>
<proteinExistence type="inferred from homology"/>
<dbReference type="CDD" id="cd00712">
    <property type="entry name" value="AsnB"/>
    <property type="match status" value="1"/>
</dbReference>
<evidence type="ECO:0000256" key="5">
    <source>
        <dbReference type="ARBA" id="ARBA00022840"/>
    </source>
</evidence>
<evidence type="ECO:0000256" key="6">
    <source>
        <dbReference type="ARBA" id="ARBA00022888"/>
    </source>
</evidence>
<dbReference type="InterPro" id="IPR029055">
    <property type="entry name" value="Ntn_hydrolases_N"/>
</dbReference>
<comment type="similarity">
    <text evidence="2">Belongs to the asparagine synthetase family.</text>
</comment>
<dbReference type="GO" id="GO:0005524">
    <property type="term" value="F:ATP binding"/>
    <property type="evidence" value="ECO:0007669"/>
    <property type="project" value="UniProtKB-KW"/>
</dbReference>
<feature type="active site" description="For GATase activity" evidence="9">
    <location>
        <position position="2"/>
    </location>
</feature>
<dbReference type="Gene3D" id="3.40.50.620">
    <property type="entry name" value="HUPs"/>
    <property type="match status" value="2"/>
</dbReference>
<comment type="pathway">
    <text evidence="1">Amino-acid biosynthesis; L-asparagine biosynthesis; L-asparagine from L-aspartate (L-Gln route): step 1/1.</text>
</comment>
<dbReference type="AlphaFoldDB" id="A0A7T7KUD0"/>
<dbReference type="CDD" id="cd01991">
    <property type="entry name" value="Asn_synthase_B_C"/>
    <property type="match status" value="1"/>
</dbReference>
<organism evidence="13 14">
    <name type="scientific">Streptomyces liliifuscus</name>
    <dbReference type="NCBI Taxonomy" id="2797636"/>
    <lineage>
        <taxon>Bacteria</taxon>
        <taxon>Bacillati</taxon>
        <taxon>Actinomycetota</taxon>
        <taxon>Actinomycetes</taxon>
        <taxon>Kitasatosporales</taxon>
        <taxon>Streptomycetaceae</taxon>
        <taxon>Streptomyces</taxon>
    </lineage>
</organism>
<feature type="binding site" evidence="10">
    <location>
        <position position="100"/>
    </location>
    <ligand>
        <name>L-glutamine</name>
        <dbReference type="ChEBI" id="CHEBI:58359"/>
    </ligand>
</feature>
<evidence type="ECO:0000256" key="8">
    <source>
        <dbReference type="ARBA" id="ARBA00048741"/>
    </source>
</evidence>
<gene>
    <name evidence="13" type="primary">asnB</name>
    <name evidence="13" type="ORF">JEQ17_04710</name>
</gene>
<dbReference type="InterPro" id="IPR001962">
    <property type="entry name" value="Asn_synthase"/>
</dbReference>
<evidence type="ECO:0000256" key="10">
    <source>
        <dbReference type="PIRSR" id="PIRSR001589-2"/>
    </source>
</evidence>
<dbReference type="InterPro" id="IPR014729">
    <property type="entry name" value="Rossmann-like_a/b/a_fold"/>
</dbReference>
<keyword evidence="7 9" id="KW-0315">Glutamine amidotransferase</keyword>
<evidence type="ECO:0000256" key="2">
    <source>
        <dbReference type="ARBA" id="ARBA00005752"/>
    </source>
</evidence>
<dbReference type="PIRSF" id="PIRSF001589">
    <property type="entry name" value="Asn_synthetase_glu-h"/>
    <property type="match status" value="1"/>
</dbReference>
<protein>
    <recommendedName>
        <fullName evidence="3">asparagine synthase (glutamine-hydrolyzing)</fullName>
        <ecNumber evidence="3">6.3.5.4</ecNumber>
    </recommendedName>
</protein>
<accession>A0A7T7KUD0</accession>
<feature type="binding site" evidence="10">
    <location>
        <position position="268"/>
    </location>
    <ligand>
        <name>ATP</name>
        <dbReference type="ChEBI" id="CHEBI:30616"/>
    </ligand>
</feature>
<evidence type="ECO:0000313" key="13">
    <source>
        <dbReference type="EMBL" id="QQM38841.1"/>
    </source>
</evidence>
<dbReference type="InterPro" id="IPR051786">
    <property type="entry name" value="ASN_synthetase/amidase"/>
</dbReference>
<dbReference type="KEGG" id="slf:JEQ17_04710"/>
<dbReference type="Proteomes" id="UP000595636">
    <property type="component" value="Chromosome"/>
</dbReference>
<evidence type="ECO:0000259" key="12">
    <source>
        <dbReference type="PROSITE" id="PS51278"/>
    </source>
</evidence>
<name>A0A7T7KUD0_9ACTN</name>
<keyword evidence="4 10" id="KW-0547">Nucleotide-binding</keyword>
<dbReference type="GO" id="GO:0005829">
    <property type="term" value="C:cytosol"/>
    <property type="evidence" value="ECO:0007669"/>
    <property type="project" value="TreeGrafter"/>
</dbReference>
<dbReference type="InterPro" id="IPR033738">
    <property type="entry name" value="AsnB_N"/>
</dbReference>
<keyword evidence="5 10" id="KW-0067">ATP-binding</keyword>
<dbReference type="EC" id="6.3.5.4" evidence="3"/>
<dbReference type="Pfam" id="PF00733">
    <property type="entry name" value="Asn_synthase"/>
    <property type="match status" value="1"/>
</dbReference>
<dbReference type="GO" id="GO:0004066">
    <property type="term" value="F:asparagine synthase (glutamine-hydrolyzing) activity"/>
    <property type="evidence" value="ECO:0007669"/>
    <property type="project" value="UniProtKB-EC"/>
</dbReference>
<feature type="site" description="Important for beta-aspartyl-AMP intermediate formation" evidence="11">
    <location>
        <position position="371"/>
    </location>
</feature>
<evidence type="ECO:0000256" key="11">
    <source>
        <dbReference type="PIRSR" id="PIRSR001589-3"/>
    </source>
</evidence>
<dbReference type="PANTHER" id="PTHR43284:SF1">
    <property type="entry name" value="ASPARAGINE SYNTHETASE"/>
    <property type="match status" value="1"/>
</dbReference>
<reference evidence="13 14" key="1">
    <citation type="submission" date="2020-12" db="EMBL/GenBank/DDBJ databases">
        <title>A novel species.</title>
        <authorList>
            <person name="Li K."/>
        </authorList>
    </citation>
    <scope>NUCLEOTIDE SEQUENCE [LARGE SCALE GENOMIC DNA]</scope>
    <source>
        <strain evidence="13 14">ZYC-3</strain>
    </source>
</reference>
<dbReference type="RefSeq" id="WP_200394004.1">
    <property type="nucleotide sequence ID" value="NZ_CP066831.1"/>
</dbReference>
<dbReference type="SUPFAM" id="SSF52402">
    <property type="entry name" value="Adenine nucleotide alpha hydrolases-like"/>
    <property type="match status" value="1"/>
</dbReference>
<dbReference type="PROSITE" id="PS51278">
    <property type="entry name" value="GATASE_TYPE_2"/>
    <property type="match status" value="1"/>
</dbReference>
<evidence type="ECO:0000256" key="1">
    <source>
        <dbReference type="ARBA" id="ARBA00005187"/>
    </source>
</evidence>
<evidence type="ECO:0000256" key="4">
    <source>
        <dbReference type="ARBA" id="ARBA00022741"/>
    </source>
</evidence>
<dbReference type="SUPFAM" id="SSF56235">
    <property type="entry name" value="N-terminal nucleophile aminohydrolases (Ntn hydrolases)"/>
    <property type="match status" value="1"/>
</dbReference>
<dbReference type="InterPro" id="IPR017932">
    <property type="entry name" value="GATase_2_dom"/>
</dbReference>
<comment type="catalytic activity">
    <reaction evidence="8">
        <text>L-aspartate + L-glutamine + ATP + H2O = L-asparagine + L-glutamate + AMP + diphosphate + H(+)</text>
        <dbReference type="Rhea" id="RHEA:12228"/>
        <dbReference type="ChEBI" id="CHEBI:15377"/>
        <dbReference type="ChEBI" id="CHEBI:15378"/>
        <dbReference type="ChEBI" id="CHEBI:29985"/>
        <dbReference type="ChEBI" id="CHEBI:29991"/>
        <dbReference type="ChEBI" id="CHEBI:30616"/>
        <dbReference type="ChEBI" id="CHEBI:33019"/>
        <dbReference type="ChEBI" id="CHEBI:58048"/>
        <dbReference type="ChEBI" id="CHEBI:58359"/>
        <dbReference type="ChEBI" id="CHEBI:456215"/>
        <dbReference type="EC" id="6.3.5.4"/>
    </reaction>
</comment>
<dbReference type="EMBL" id="CP066831">
    <property type="protein sequence ID" value="QQM38841.1"/>
    <property type="molecule type" value="Genomic_DNA"/>
</dbReference>
<dbReference type="GO" id="GO:0006529">
    <property type="term" value="P:asparagine biosynthetic process"/>
    <property type="evidence" value="ECO:0007669"/>
    <property type="project" value="UniProtKB-KW"/>
</dbReference>
<evidence type="ECO:0000256" key="9">
    <source>
        <dbReference type="PIRSR" id="PIRSR001589-1"/>
    </source>
</evidence>
<evidence type="ECO:0000256" key="7">
    <source>
        <dbReference type="ARBA" id="ARBA00022962"/>
    </source>
</evidence>
<keyword evidence="9" id="KW-0028">Amino-acid biosynthesis</keyword>
<keyword evidence="14" id="KW-1185">Reference proteome</keyword>
<dbReference type="InterPro" id="IPR006426">
    <property type="entry name" value="Asn_synth_AEB"/>
</dbReference>
<sequence>MCGFVGFSDLTGGQDAARATADRMLAAVAHRGPDGSNWCHHRGVTFAHCALTFVDPDRGRQPFVSASGATALVLNGEIYNHEELRRELRAAGVRLRTAGDTEVLVELYERHGMKVLERVRGMYAFVLHDARTATTVLARDPMGKKPLYYTRVPGGIAFASELTALLRHPDAPRTPDVRALAGYLTLQAFCAPGSAVTDVYKVRPGSYLEHSGGRLREVEFWRPRLATAARTPGGRTPGAREAAARFEELFRAAVARRVMSTERRLGVLLSGGLDSSAVAAVAQQLSPQRPVLTFSAGFEQPDFDESAHARSVARHLGTEHHVVRIGGRELADVVESEYARADEPLADPSLLPTRIVCRTARQHVRGVLTGDGADELLLGYRYFQAERAIELLLRLMPAPRLEALVRTLVRRLPARSGNLPAAAALGLLARGLRAAPEHRFYLSTAPFGPAELPGLLRPDAHAALAGHDPFAEVSRLLDDQPGLTGVQRSQLAVVAHFLRDVILTKTDRGGMRSALELRSPFLDLDLVEYGNALPTSLKLRRFTGKYLLRRVAADWLPTDIVRRTKLGFRAPLAALLRNELRPLLLDTLSASALDRGGLFDTRAVRLLTDDHLSGRRDTSRKLWALLTYQLWYQALPTHTPSPACLDLTEEPHRAP</sequence>
<feature type="domain" description="Glutamine amidotransferase type-2" evidence="12">
    <location>
        <begin position="2"/>
        <end position="213"/>
    </location>
</feature>